<feature type="compositionally biased region" description="Basic residues" evidence="1">
    <location>
        <begin position="417"/>
        <end position="426"/>
    </location>
</feature>
<keyword evidence="4" id="KW-1185">Reference proteome</keyword>
<dbReference type="InterPro" id="IPR008942">
    <property type="entry name" value="ENTH_VHS"/>
</dbReference>
<dbReference type="Proteomes" id="UP000789831">
    <property type="component" value="Unassembled WGS sequence"/>
</dbReference>
<evidence type="ECO:0000259" key="2">
    <source>
        <dbReference type="PROSITE" id="PS51391"/>
    </source>
</evidence>
<feature type="compositionally biased region" description="Basic and acidic residues" evidence="1">
    <location>
        <begin position="543"/>
        <end position="563"/>
    </location>
</feature>
<evidence type="ECO:0000256" key="1">
    <source>
        <dbReference type="SAM" id="MobiDB-lite"/>
    </source>
</evidence>
<dbReference type="AlphaFoldDB" id="A0A9N8YY43"/>
<dbReference type="PANTHER" id="PTHR28291">
    <property type="entry name" value="CTD KINASE SUBUNIT GAMMA"/>
    <property type="match status" value="1"/>
</dbReference>
<gene>
    <name evidence="3" type="ORF">AGERDE_LOCUS2206</name>
</gene>
<name>A0A9N8YY43_9GLOM</name>
<evidence type="ECO:0000313" key="3">
    <source>
        <dbReference type="EMBL" id="CAG8460104.1"/>
    </source>
</evidence>
<feature type="compositionally biased region" description="Polar residues" evidence="1">
    <location>
        <begin position="479"/>
        <end position="489"/>
    </location>
</feature>
<dbReference type="Gene3D" id="1.25.40.90">
    <property type="match status" value="1"/>
</dbReference>
<feature type="compositionally biased region" description="Low complexity" evidence="1">
    <location>
        <begin position="490"/>
        <end position="499"/>
    </location>
</feature>
<accession>A0A9N8YY43</accession>
<reference evidence="3" key="1">
    <citation type="submission" date="2021-06" db="EMBL/GenBank/DDBJ databases">
        <authorList>
            <person name="Kallberg Y."/>
            <person name="Tangrot J."/>
            <person name="Rosling A."/>
        </authorList>
    </citation>
    <scope>NUCLEOTIDE SEQUENCE</scope>
    <source>
        <strain evidence="3">MT106</strain>
    </source>
</reference>
<dbReference type="InterPro" id="IPR024638">
    <property type="entry name" value="Ctk3_N"/>
</dbReference>
<dbReference type="PANTHER" id="PTHR28291:SF1">
    <property type="entry name" value="CTD KINASE SUBUNIT GAMMA"/>
    <property type="match status" value="1"/>
</dbReference>
<feature type="compositionally biased region" description="Low complexity" evidence="1">
    <location>
        <begin position="581"/>
        <end position="595"/>
    </location>
</feature>
<proteinExistence type="predicted"/>
<feature type="domain" description="CID" evidence="2">
    <location>
        <begin position="2"/>
        <end position="137"/>
    </location>
</feature>
<feature type="compositionally biased region" description="Polar residues" evidence="1">
    <location>
        <begin position="403"/>
        <end position="414"/>
    </location>
</feature>
<evidence type="ECO:0000313" key="4">
    <source>
        <dbReference type="Proteomes" id="UP000789831"/>
    </source>
</evidence>
<dbReference type="InterPro" id="IPR042326">
    <property type="entry name" value="Ctk3"/>
</dbReference>
<dbReference type="OrthoDB" id="21266at2759"/>
<comment type="caution">
    <text evidence="3">The sequence shown here is derived from an EMBL/GenBank/DDBJ whole genome shotgun (WGS) entry which is preliminary data.</text>
</comment>
<dbReference type="PROSITE" id="PS51391">
    <property type="entry name" value="CID"/>
    <property type="match status" value="1"/>
</dbReference>
<dbReference type="GO" id="GO:0045943">
    <property type="term" value="P:positive regulation of transcription by RNA polymerase I"/>
    <property type="evidence" value="ECO:0007669"/>
    <property type="project" value="TreeGrafter"/>
</dbReference>
<dbReference type="InterPro" id="IPR006569">
    <property type="entry name" value="CID_dom"/>
</dbReference>
<sequence length="610" mass="69403">MDGFDARIAFLERLKRLTPLFQTLQKAAHFAICNRVHYEDLFSCMKETLDEGSMNCRVNILYVLDYILEYSRNKQFAGYFELVEEYLPNLVDKVVPYEPRGRININHMKKLLQVWKKKEYFSKAALDAAEEALERRKKCDDIGKARFNPQEIQKRIEEDRERHKRLREHTWILPSTSEASTQEFDKFWEDTSDLSDDDYKKILRENKIFDPRYPWREDMKSITKRKKALAENEISELAGEVIEALEHGEEKIICVVPIKVIMKSEQSVSDEKIHWETKKEGIDSGNYSLGDGSASLETKEQELDNAQMKIEAEIPATQSPNNQFGALEIKAEIKEDIIKDVADLIKQESSDLPGNIEVISITQFPIIGSTVPENVNNDSSKLTTQELESPQTVVEALHPEITSANSTSAISQPRSPVRARRGRGGRKANAASVRGTKHLGIKFVVPETKEDVNNYGAELNSQESDSRPINLKIVVPKSESPSDNNKATTVSRRGSAVGARRGRGSRKTNEASVRGTEEIEEQVNLGKRGREQEEEEEIQEGLQHVREDEDENEKEKEEAVEVVKKKRGPKKKAPGQRKTAKTSTTTTSTVTTTTTAKKRKTIDHERRVFS</sequence>
<dbReference type="InterPro" id="IPR024637">
    <property type="entry name" value="Ctk3_C"/>
</dbReference>
<protein>
    <submittedName>
        <fullName evidence="3">3771_t:CDS:1</fullName>
    </submittedName>
</protein>
<feature type="region of interest" description="Disordered" evidence="1">
    <location>
        <begin position="474"/>
        <end position="610"/>
    </location>
</feature>
<dbReference type="EMBL" id="CAJVPL010000175">
    <property type="protein sequence ID" value="CAG8460104.1"/>
    <property type="molecule type" value="Genomic_DNA"/>
</dbReference>
<dbReference type="Pfam" id="PF12350">
    <property type="entry name" value="CTK3_C"/>
    <property type="match status" value="1"/>
</dbReference>
<dbReference type="GO" id="GO:0070692">
    <property type="term" value="C:CTDK-1 complex"/>
    <property type="evidence" value="ECO:0007669"/>
    <property type="project" value="InterPro"/>
</dbReference>
<dbReference type="Pfam" id="PF12243">
    <property type="entry name" value="CTK3"/>
    <property type="match status" value="1"/>
</dbReference>
<feature type="region of interest" description="Disordered" evidence="1">
    <location>
        <begin position="403"/>
        <end position="431"/>
    </location>
</feature>
<dbReference type="SMART" id="SM00582">
    <property type="entry name" value="RPR"/>
    <property type="match status" value="1"/>
</dbReference>
<feature type="compositionally biased region" description="Basic residues" evidence="1">
    <location>
        <begin position="564"/>
        <end position="580"/>
    </location>
</feature>
<organism evidence="3 4">
    <name type="scientific">Ambispora gerdemannii</name>
    <dbReference type="NCBI Taxonomy" id="144530"/>
    <lineage>
        <taxon>Eukaryota</taxon>
        <taxon>Fungi</taxon>
        <taxon>Fungi incertae sedis</taxon>
        <taxon>Mucoromycota</taxon>
        <taxon>Glomeromycotina</taxon>
        <taxon>Glomeromycetes</taxon>
        <taxon>Archaeosporales</taxon>
        <taxon>Ambisporaceae</taxon>
        <taxon>Ambispora</taxon>
    </lineage>
</organism>
<dbReference type="GO" id="GO:0032786">
    <property type="term" value="P:positive regulation of DNA-templated transcription, elongation"/>
    <property type="evidence" value="ECO:0007669"/>
    <property type="project" value="InterPro"/>
</dbReference>